<dbReference type="GO" id="GO:0006511">
    <property type="term" value="P:ubiquitin-dependent protein catabolic process"/>
    <property type="evidence" value="ECO:0007669"/>
    <property type="project" value="TreeGrafter"/>
</dbReference>
<evidence type="ECO:0000256" key="6">
    <source>
        <dbReference type="ARBA" id="ARBA00023018"/>
    </source>
</evidence>
<keyword evidence="4" id="KW-0808">Transferase</keyword>
<dbReference type="PANTHER" id="PTHR45700">
    <property type="entry name" value="UBIQUITIN-PROTEIN LIGASE E3C"/>
    <property type="match status" value="1"/>
</dbReference>
<comment type="pathway">
    <text evidence="2">Protein modification; protein ubiquitination.</text>
</comment>
<dbReference type="EC" id="2.3.2.26" evidence="3"/>
<dbReference type="Proteomes" id="UP000887568">
    <property type="component" value="Unplaced"/>
</dbReference>
<keyword evidence="6" id="KW-0770">Synapse</keyword>
<evidence type="ECO:0000313" key="12">
    <source>
        <dbReference type="EnsemblMetazoa" id="XP_038059173.1"/>
    </source>
</evidence>
<dbReference type="InterPro" id="IPR044611">
    <property type="entry name" value="E3A/B/C-like"/>
</dbReference>
<proteinExistence type="predicted"/>
<dbReference type="Pfam" id="PF00632">
    <property type="entry name" value="HECT"/>
    <property type="match status" value="1"/>
</dbReference>
<dbReference type="FunFam" id="3.30.2160.10:FF:000002">
    <property type="entry name" value="Putative Ubiquitin-protein ligase E3C"/>
    <property type="match status" value="1"/>
</dbReference>
<keyword evidence="5 10" id="KW-0833">Ubl conjugation pathway</keyword>
<protein>
    <recommendedName>
        <fullName evidence="8">Ubiquitin-protein ligase E3B</fullName>
        <ecNumber evidence="3">2.3.2.26</ecNumber>
    </recommendedName>
    <alternativeName>
        <fullName evidence="9">HECT-type ubiquitin transferase E3B</fullName>
    </alternativeName>
</protein>
<dbReference type="PANTHER" id="PTHR45700:SF3">
    <property type="entry name" value="UBIQUITIN-PROTEIN LIGASE E3B"/>
    <property type="match status" value="1"/>
</dbReference>
<evidence type="ECO:0000256" key="4">
    <source>
        <dbReference type="ARBA" id="ARBA00022679"/>
    </source>
</evidence>
<evidence type="ECO:0000256" key="9">
    <source>
        <dbReference type="ARBA" id="ARBA00077267"/>
    </source>
</evidence>
<dbReference type="SMART" id="SM00119">
    <property type="entry name" value="HECTc"/>
    <property type="match status" value="1"/>
</dbReference>
<dbReference type="OrthoDB" id="8068875at2759"/>
<dbReference type="PROSITE" id="PS50237">
    <property type="entry name" value="HECT"/>
    <property type="match status" value="1"/>
</dbReference>
<reference evidence="12" key="1">
    <citation type="submission" date="2022-11" db="UniProtKB">
        <authorList>
            <consortium name="EnsemblMetazoa"/>
        </authorList>
    </citation>
    <scope>IDENTIFICATION</scope>
</reference>
<dbReference type="EnsemblMetazoa" id="XM_038203245.1">
    <property type="protein sequence ID" value="XP_038059173.1"/>
    <property type="gene ID" value="LOC119730380"/>
</dbReference>
<evidence type="ECO:0000256" key="2">
    <source>
        <dbReference type="ARBA" id="ARBA00004906"/>
    </source>
</evidence>
<dbReference type="FunFam" id="3.30.2410.10:FF:000012">
    <property type="entry name" value="Ubiquitin-protein ligase E3B"/>
    <property type="match status" value="1"/>
</dbReference>
<dbReference type="OMA" id="NTKCTAP"/>
<dbReference type="GO" id="GO:0014069">
    <property type="term" value="C:postsynaptic density"/>
    <property type="evidence" value="ECO:0007669"/>
    <property type="project" value="UniProtKB-SubCell"/>
</dbReference>
<dbReference type="InterPro" id="IPR000569">
    <property type="entry name" value="HECT_dom"/>
</dbReference>
<dbReference type="RefSeq" id="XP_038059173.1">
    <property type="nucleotide sequence ID" value="XM_038203245.1"/>
</dbReference>
<evidence type="ECO:0000256" key="8">
    <source>
        <dbReference type="ARBA" id="ARBA00067505"/>
    </source>
</evidence>
<evidence type="ECO:0000256" key="3">
    <source>
        <dbReference type="ARBA" id="ARBA00012485"/>
    </source>
</evidence>
<dbReference type="Pfam" id="PF00612">
    <property type="entry name" value="IQ"/>
    <property type="match status" value="1"/>
</dbReference>
<evidence type="ECO:0000256" key="7">
    <source>
        <dbReference type="ARBA" id="ARBA00034105"/>
    </source>
</evidence>
<accession>A0A914A5U1</accession>
<dbReference type="Gene3D" id="3.90.1750.10">
    <property type="entry name" value="Hect, E3 ligase catalytic domains"/>
    <property type="match status" value="1"/>
</dbReference>
<feature type="active site" description="Glycyl thioester intermediate" evidence="10">
    <location>
        <position position="1051"/>
    </location>
</feature>
<comment type="subcellular location">
    <subcellularLocation>
        <location evidence="7">Postsynaptic density</location>
    </subcellularLocation>
</comment>
<dbReference type="CDD" id="cd00078">
    <property type="entry name" value="HECTc"/>
    <property type="match status" value="1"/>
</dbReference>
<dbReference type="Gene3D" id="3.30.2160.10">
    <property type="entry name" value="Hect, E3 ligase catalytic domain"/>
    <property type="match status" value="1"/>
</dbReference>
<dbReference type="SMART" id="SM00015">
    <property type="entry name" value="IQ"/>
    <property type="match status" value="1"/>
</dbReference>
<dbReference type="GO" id="GO:0061630">
    <property type="term" value="F:ubiquitin protein ligase activity"/>
    <property type="evidence" value="ECO:0007669"/>
    <property type="project" value="UniProtKB-EC"/>
</dbReference>
<sequence length="1083" mass="123019">MFSKTEASKKAELLEKAKASRNERAQNKQRGDAVVKIQALVRGFLCRRRYRRQMLGSLDSILGAYCASTSSASSTTSPQPVQSQANNKQQFKPAQDVFHAVCKFLTVYADDMDRKRLENLCRYILACMDKGDPKVWYVSLALSKDHVLPWIKQLKSILDLCCTRLKELKPESPVDAKVITLYLHMLVTFTDTTTWKILKVQGAEALRPSLNQLCSNVMGHLNTRGLFPMLQQLLVQGLARRKPSLSHTMLSALFTIALRPLIASKFSDNLASLFHLYVLSVPALVLHLTSIAPECIVSIKTHNLFKQSLDFLAKEQNTKIIFNVLEGNYALCLLANLIYMGQLEQQVLSSNVQVFTRVTVSLLTHCQGYVGKKKSHTTQWHPVLGWFSQPTDHRLHEAMVFVVKQLNMLWGQQILQAVFLDILKAAPEQESSGKSPAPSSTKTHSKGGSFLRRLQRTTSKLGTQKGGKSLQSAEVIAVCNVCDMYQTAIATLTELRREILTGLSYRDLLLPRLWHFIAELGPHGGLKLFQECLSSSMDSHTILSVLVLFCDVASYLIPILDDVEFYDQQIPFHQDDLIAVTAFLNAFVFKMIWEHGIDGTVKQASLYSSTHSLLSLLYDRDCRRRYAPPNHWLIKDLKLTTFRAELEKGSKRTTLILQRMPHVIPHRERVMLFRKRVAEEKKALGFTETASHSPHSTLITVHRSRLVEDGYQLLAGLSPQTFKGLIRVRFINMQGLDEAGIDQDGVFKEFLEEIIRTVFNPTLNLFKTTSDQHLYPSPTSSINENHLGLFEFVSKMLAKAVYEGIVVEVPFASFFLSQMLEQQHNQLYSPIDELPSMDAELYKNLTYVKHYEGDISELDLVFSYDEDVMGRIHTHELVPGGKAMAVTNENKISYIHLMAHHRLYRQIWEQTKAFKRGFRSIINPEWLSWFSGPELQRLISGDNAEIDLADLRKHTQYYGGFHNSHRVVNWLFDVLANEFTAQERGQFLKFVTSCSKPPLLGFAHLEPPFSIRCVEVSDDQDTGDTVGSVLRGFLRIQKRDPVGRLPTSSTCFNLLKLPNYHKKTTLKEKLRYAITSNTGFELS</sequence>
<comment type="catalytic activity">
    <reaction evidence="1">
        <text>S-ubiquitinyl-[E2 ubiquitin-conjugating enzyme]-L-cysteine + [acceptor protein]-L-lysine = [E2 ubiquitin-conjugating enzyme]-L-cysteine + N(6)-ubiquitinyl-[acceptor protein]-L-lysine.</text>
        <dbReference type="EC" id="2.3.2.26"/>
    </reaction>
</comment>
<dbReference type="CTD" id="89910"/>
<dbReference type="SUPFAM" id="SSF56204">
    <property type="entry name" value="Hect, E3 ligase catalytic domain"/>
    <property type="match status" value="1"/>
</dbReference>
<evidence type="ECO:0000256" key="10">
    <source>
        <dbReference type="PROSITE-ProRule" id="PRU00104"/>
    </source>
</evidence>
<evidence type="ECO:0000256" key="5">
    <source>
        <dbReference type="ARBA" id="ARBA00022786"/>
    </source>
</evidence>
<feature type="domain" description="HECT" evidence="11">
    <location>
        <begin position="718"/>
        <end position="1083"/>
    </location>
</feature>
<evidence type="ECO:0000313" key="13">
    <source>
        <dbReference type="Proteomes" id="UP000887568"/>
    </source>
</evidence>
<organism evidence="12 13">
    <name type="scientific">Patiria miniata</name>
    <name type="common">Bat star</name>
    <name type="synonym">Asterina miniata</name>
    <dbReference type="NCBI Taxonomy" id="46514"/>
    <lineage>
        <taxon>Eukaryota</taxon>
        <taxon>Metazoa</taxon>
        <taxon>Echinodermata</taxon>
        <taxon>Eleutherozoa</taxon>
        <taxon>Asterozoa</taxon>
        <taxon>Asteroidea</taxon>
        <taxon>Valvatacea</taxon>
        <taxon>Valvatida</taxon>
        <taxon>Asterinidae</taxon>
        <taxon>Patiria</taxon>
    </lineage>
</organism>
<dbReference type="PROSITE" id="PS50096">
    <property type="entry name" value="IQ"/>
    <property type="match status" value="1"/>
</dbReference>
<evidence type="ECO:0000259" key="11">
    <source>
        <dbReference type="PROSITE" id="PS50237"/>
    </source>
</evidence>
<dbReference type="InterPro" id="IPR000048">
    <property type="entry name" value="IQ_motif_EF-hand-BS"/>
</dbReference>
<dbReference type="InterPro" id="IPR035983">
    <property type="entry name" value="Hect_E3_ubiquitin_ligase"/>
</dbReference>
<keyword evidence="13" id="KW-1185">Reference proteome</keyword>
<dbReference type="Gene3D" id="3.30.2410.10">
    <property type="entry name" value="Hect, E3 ligase catalytic domain"/>
    <property type="match status" value="1"/>
</dbReference>
<evidence type="ECO:0000256" key="1">
    <source>
        <dbReference type="ARBA" id="ARBA00000885"/>
    </source>
</evidence>
<dbReference type="AlphaFoldDB" id="A0A914A5U1"/>
<name>A0A914A5U1_PATMI</name>
<dbReference type="GeneID" id="119730380"/>
<dbReference type="GO" id="GO:0000209">
    <property type="term" value="P:protein polyubiquitination"/>
    <property type="evidence" value="ECO:0007669"/>
    <property type="project" value="InterPro"/>
</dbReference>